<reference evidence="2 3" key="1">
    <citation type="submission" date="2023-02" db="EMBL/GenBank/DDBJ databases">
        <title>LHISI_Scaffold_Assembly.</title>
        <authorList>
            <person name="Stuart O.P."/>
            <person name="Cleave R."/>
            <person name="Magrath M.J.L."/>
            <person name="Mikheyev A.S."/>
        </authorList>
    </citation>
    <scope>NUCLEOTIDE SEQUENCE [LARGE SCALE GENOMIC DNA]</scope>
    <source>
        <strain evidence="2">Daus_M_001</strain>
        <tissue evidence="2">Leg muscle</tissue>
    </source>
</reference>
<feature type="region of interest" description="Disordered" evidence="1">
    <location>
        <begin position="325"/>
        <end position="351"/>
    </location>
</feature>
<name>A0ABQ9GB72_9NEOP</name>
<evidence type="ECO:0000256" key="1">
    <source>
        <dbReference type="SAM" id="MobiDB-lite"/>
    </source>
</evidence>
<organism evidence="2 3">
    <name type="scientific">Dryococelus australis</name>
    <dbReference type="NCBI Taxonomy" id="614101"/>
    <lineage>
        <taxon>Eukaryota</taxon>
        <taxon>Metazoa</taxon>
        <taxon>Ecdysozoa</taxon>
        <taxon>Arthropoda</taxon>
        <taxon>Hexapoda</taxon>
        <taxon>Insecta</taxon>
        <taxon>Pterygota</taxon>
        <taxon>Neoptera</taxon>
        <taxon>Polyneoptera</taxon>
        <taxon>Phasmatodea</taxon>
        <taxon>Verophasmatodea</taxon>
        <taxon>Anareolatae</taxon>
        <taxon>Phasmatidae</taxon>
        <taxon>Eurycanthinae</taxon>
        <taxon>Dryococelus</taxon>
    </lineage>
</organism>
<comment type="caution">
    <text evidence="2">The sequence shown here is derived from an EMBL/GenBank/DDBJ whole genome shotgun (WGS) entry which is preliminary data.</text>
</comment>
<dbReference type="Proteomes" id="UP001159363">
    <property type="component" value="Chromosome 12"/>
</dbReference>
<dbReference type="EMBL" id="JARBHB010000013">
    <property type="protein sequence ID" value="KAJ8869664.1"/>
    <property type="molecule type" value="Genomic_DNA"/>
</dbReference>
<protein>
    <submittedName>
        <fullName evidence="2">Uncharacterized protein</fullName>
    </submittedName>
</protein>
<accession>A0ABQ9GB72</accession>
<proteinExistence type="predicted"/>
<feature type="compositionally biased region" description="Basic and acidic residues" evidence="1">
    <location>
        <begin position="329"/>
        <end position="343"/>
    </location>
</feature>
<keyword evidence="3" id="KW-1185">Reference proteome</keyword>
<sequence>MKTCIAAERDWAAMATPALPTGLPLNTGATVAERLARSPLTKANRVQSPAGSPDFPKWESCRTMPLVGGCRSSSPSFQRRPIFSSITLIGSQDLAPIRASKGFAHSAEQPHSTAQLSYVGRASQSGRAFHTNMLTSALALPQSQFLTQIKAEITVKCVPTLQYFCAYQRLRCPWKSTTNPRFWRRMAINLVGVRIRIGNPQTITNLLSKFVLQAHCRADHPSRNVIGIVLVETWLTLPFTSGFSRGAPVCPVVAILLRSVYGCHPEWRTLMGHELESPRSSLTAFCLCQYGTWKFPSGESVVEIYGRLLTSRSLKPMRLKGSEFGAAPEYKDGGKRETPEKTRRPSASSNTIATCDNPGAYPAWNRTRFALERGEFLPRRVWRSMLVRGSPPGSVVGCPGSASGTPLTPSRPRRLGSQLEGSARVDFVALWSATWSCLLGWGGGAALVSYRAPYLLPPLPFRPPCLAAVEVGCTPRISSPLVARSILGRCGTIHRNVPQFAGAAMLASAQGYPGFDSWRGRSPGFSHVGIISGDAAVRRVFSEISRPLPPTIAFPALSRDRFPSSSSALKTSVLRSAKISSFHLKALSLTYAVESQLRVFKSNPKSHTKVSPSNVFFGAANESTALLPYTPLGPFVWHTARRAWTKCRGEESMKRLGRLFRANRREDGVVLLKCKGGGKGEPRENPPASCIVQHDSHVRKSGVIPAGYRTRIDVVGGNRPNHCATAALLQL</sequence>
<gene>
    <name evidence="2" type="ORF">PR048_028657</name>
</gene>
<evidence type="ECO:0000313" key="3">
    <source>
        <dbReference type="Proteomes" id="UP001159363"/>
    </source>
</evidence>
<evidence type="ECO:0000313" key="2">
    <source>
        <dbReference type="EMBL" id="KAJ8869664.1"/>
    </source>
</evidence>